<keyword evidence="6 9" id="KW-0378">Hydrolase</keyword>
<dbReference type="HAMAP" id="MF_01471">
    <property type="entry name" value="Cas2"/>
    <property type="match status" value="1"/>
</dbReference>
<evidence type="ECO:0000256" key="1">
    <source>
        <dbReference type="ARBA" id="ARBA00001946"/>
    </source>
</evidence>
<evidence type="ECO:0000256" key="9">
    <source>
        <dbReference type="HAMAP-Rule" id="MF_01471"/>
    </source>
</evidence>
<proteinExistence type="inferred from homology"/>
<dbReference type="EMBL" id="JASSPP010000004">
    <property type="protein sequence ID" value="MDK9580612.1"/>
    <property type="molecule type" value="Genomic_DNA"/>
</dbReference>
<evidence type="ECO:0000256" key="8">
    <source>
        <dbReference type="ARBA" id="ARBA00023118"/>
    </source>
</evidence>
<sequence length="106" mass="12590">MSYRFMRIIIFFDLPTTEKQELKAYREFRKFLIKNGFMMLQESVYVKMLLNKTTTNNFIAKLKVNLPKQGLVQALIITEKQFQSIHTLVGEHKSELLDSDERIVIF</sequence>
<organism evidence="10 11">
    <name type="scientific">Sneathia sanguinegens</name>
    <dbReference type="NCBI Taxonomy" id="40543"/>
    <lineage>
        <taxon>Bacteria</taxon>
        <taxon>Fusobacteriati</taxon>
        <taxon>Fusobacteriota</taxon>
        <taxon>Fusobacteriia</taxon>
        <taxon>Fusobacteriales</taxon>
        <taxon>Leptotrichiaceae</taxon>
        <taxon>Sneathia</taxon>
    </lineage>
</organism>
<dbReference type="Proteomes" id="UP001225134">
    <property type="component" value="Unassembled WGS sequence"/>
</dbReference>
<dbReference type="NCBIfam" id="TIGR01573">
    <property type="entry name" value="cas2"/>
    <property type="match status" value="1"/>
</dbReference>
<dbReference type="GO" id="GO:0004519">
    <property type="term" value="F:endonuclease activity"/>
    <property type="evidence" value="ECO:0007669"/>
    <property type="project" value="UniProtKB-KW"/>
</dbReference>
<evidence type="ECO:0000256" key="7">
    <source>
        <dbReference type="ARBA" id="ARBA00022842"/>
    </source>
</evidence>
<keyword evidence="3 9" id="KW-0540">Nuclease</keyword>
<dbReference type="SUPFAM" id="SSF143430">
    <property type="entry name" value="TTP0101/SSO1404-like"/>
    <property type="match status" value="1"/>
</dbReference>
<evidence type="ECO:0000256" key="6">
    <source>
        <dbReference type="ARBA" id="ARBA00022801"/>
    </source>
</evidence>
<evidence type="ECO:0000313" key="11">
    <source>
        <dbReference type="Proteomes" id="UP001225134"/>
    </source>
</evidence>
<keyword evidence="4 9" id="KW-0479">Metal-binding</keyword>
<keyword evidence="5 9" id="KW-0255">Endonuclease</keyword>
<comment type="cofactor">
    <cofactor evidence="1 9">
        <name>Mg(2+)</name>
        <dbReference type="ChEBI" id="CHEBI:18420"/>
    </cofactor>
</comment>
<comment type="caution">
    <text evidence="10">The sequence shown here is derived from an EMBL/GenBank/DDBJ whole genome shotgun (WGS) entry which is preliminary data.</text>
</comment>
<evidence type="ECO:0000313" key="10">
    <source>
        <dbReference type="EMBL" id="MDK9580612.1"/>
    </source>
</evidence>
<evidence type="ECO:0000256" key="4">
    <source>
        <dbReference type="ARBA" id="ARBA00022723"/>
    </source>
</evidence>
<dbReference type="InterPro" id="IPR021127">
    <property type="entry name" value="CRISPR_associated_Cas2"/>
</dbReference>
<dbReference type="RefSeq" id="WP_277284221.1">
    <property type="nucleotide sequence ID" value="NZ_CAMYDT010000019.1"/>
</dbReference>
<dbReference type="Pfam" id="PF09827">
    <property type="entry name" value="CRISPR_Cas2"/>
    <property type="match status" value="1"/>
</dbReference>
<comment type="subunit">
    <text evidence="9">Homodimer, forms a heterotetramer with a Cas1 homodimer.</text>
</comment>
<evidence type="ECO:0000256" key="3">
    <source>
        <dbReference type="ARBA" id="ARBA00022722"/>
    </source>
</evidence>
<dbReference type="Gene3D" id="3.30.70.240">
    <property type="match status" value="1"/>
</dbReference>
<evidence type="ECO:0000256" key="5">
    <source>
        <dbReference type="ARBA" id="ARBA00022759"/>
    </source>
</evidence>
<dbReference type="EC" id="3.1.-.-" evidence="9"/>
<comment type="function">
    <text evidence="9">CRISPR (clustered regularly interspaced short palindromic repeat), is an adaptive immune system that provides protection against mobile genetic elements (viruses, transposable elements and conjugative plasmids). CRISPR clusters contain sequences complementary to antecedent mobile elements and target invading nucleic acids. CRISPR clusters are transcribed and processed into CRISPR RNA (crRNA). Functions as a ssRNA-specific endoribonuclease. Involved in the integration of spacer DNA into the CRISPR cassette.</text>
</comment>
<keyword evidence="8 9" id="KW-0051">Antiviral defense</keyword>
<gene>
    <name evidence="9 10" type="primary">cas2</name>
    <name evidence="10" type="ORF">QQA45_03670</name>
</gene>
<accession>A0ABT7HJB2</accession>
<evidence type="ECO:0000256" key="2">
    <source>
        <dbReference type="ARBA" id="ARBA00009959"/>
    </source>
</evidence>
<keyword evidence="11" id="KW-1185">Reference proteome</keyword>
<protein>
    <recommendedName>
        <fullName evidence="9">CRISPR-associated endoribonuclease Cas2</fullName>
        <ecNumber evidence="9">3.1.-.-</ecNumber>
    </recommendedName>
</protein>
<reference evidence="10 11" key="1">
    <citation type="submission" date="2023-06" db="EMBL/GenBank/DDBJ databases">
        <title>Antibody response to the Sneathia vaginalis cytopathogenic toxin A during pregnancy.</title>
        <authorList>
            <person name="Mccoy Z.T."/>
            <person name="Serrano M.G."/>
            <person name="Spaine K."/>
            <person name="Edwards D.J."/>
            <person name="Buck G.A."/>
            <person name="Jefferson K."/>
        </authorList>
    </citation>
    <scope>NUCLEOTIDE SEQUENCE [LARGE SCALE GENOMIC DNA]</scope>
    <source>
        <strain evidence="10 11">CCUG 42621</strain>
    </source>
</reference>
<name>A0ABT7HJB2_9FUSO</name>
<comment type="similarity">
    <text evidence="2 9">Belongs to the CRISPR-associated endoribonuclease Cas2 protein family.</text>
</comment>
<feature type="binding site" evidence="9">
    <location>
        <position position="13"/>
    </location>
    <ligand>
        <name>Mg(2+)</name>
        <dbReference type="ChEBI" id="CHEBI:18420"/>
        <note>catalytic</note>
    </ligand>
</feature>
<dbReference type="InterPro" id="IPR019199">
    <property type="entry name" value="Virulence_VapD/CRISPR_Cas2"/>
</dbReference>
<keyword evidence="7 9" id="KW-0460">Magnesium</keyword>